<name>A0ABN7NSC5_TIMPD</name>
<sequence>MVTGRMNLRINFSKTKSAPDSEEHTWQESLPPAAYPAQSILVVIPLYCWAHVAGATTAYPDCAPSGDSRVGSSCQLCRPQTNGANIRAEHEGDVVGEGASVVTGVVDDLADDVNSSAGVHLGATGTNSQLVGGEPVGTNTHSNLMSPYQLSHKAYYEDWTLGQREFTQSASRGDNSMWKNQPLYERRVNDERSRETATLQQPYVKPPSWSTRFRRRDRPALQKAKNI</sequence>
<reference evidence="2" key="1">
    <citation type="submission" date="2021-03" db="EMBL/GenBank/DDBJ databases">
        <authorList>
            <person name="Tran Van P."/>
        </authorList>
    </citation>
    <scope>NUCLEOTIDE SEQUENCE</scope>
</reference>
<feature type="region of interest" description="Disordered" evidence="1">
    <location>
        <begin position="204"/>
        <end position="227"/>
    </location>
</feature>
<keyword evidence="3" id="KW-1185">Reference proteome</keyword>
<evidence type="ECO:0000313" key="2">
    <source>
        <dbReference type="EMBL" id="CAG2057747.1"/>
    </source>
</evidence>
<accession>A0ABN7NSC5</accession>
<organism evidence="2 3">
    <name type="scientific">Timema podura</name>
    <name type="common">Walking stick</name>
    <dbReference type="NCBI Taxonomy" id="61482"/>
    <lineage>
        <taxon>Eukaryota</taxon>
        <taxon>Metazoa</taxon>
        <taxon>Ecdysozoa</taxon>
        <taxon>Arthropoda</taxon>
        <taxon>Hexapoda</taxon>
        <taxon>Insecta</taxon>
        <taxon>Pterygota</taxon>
        <taxon>Neoptera</taxon>
        <taxon>Polyneoptera</taxon>
        <taxon>Phasmatodea</taxon>
        <taxon>Timematodea</taxon>
        <taxon>Timematoidea</taxon>
        <taxon>Timematidae</taxon>
        <taxon>Timema</taxon>
    </lineage>
</organism>
<dbReference type="Proteomes" id="UP001153148">
    <property type="component" value="Unassembled WGS sequence"/>
</dbReference>
<dbReference type="EMBL" id="CAJPIN010005969">
    <property type="protein sequence ID" value="CAG2057747.1"/>
    <property type="molecule type" value="Genomic_DNA"/>
</dbReference>
<evidence type="ECO:0000256" key="1">
    <source>
        <dbReference type="SAM" id="MobiDB-lite"/>
    </source>
</evidence>
<proteinExistence type="predicted"/>
<gene>
    <name evidence="2" type="ORF">TPAB3V08_LOCUS4724</name>
</gene>
<protein>
    <submittedName>
        <fullName evidence="2">Uncharacterized protein</fullName>
    </submittedName>
</protein>
<comment type="caution">
    <text evidence="2">The sequence shown here is derived from an EMBL/GenBank/DDBJ whole genome shotgun (WGS) entry which is preliminary data.</text>
</comment>
<evidence type="ECO:0000313" key="3">
    <source>
        <dbReference type="Proteomes" id="UP001153148"/>
    </source>
</evidence>